<keyword evidence="2" id="KW-1185">Reference proteome</keyword>
<evidence type="ECO:0008006" key="3">
    <source>
        <dbReference type="Google" id="ProtNLM"/>
    </source>
</evidence>
<comment type="caution">
    <text evidence="1">The sequence shown here is derived from an EMBL/GenBank/DDBJ whole genome shotgun (WGS) entry which is preliminary data.</text>
</comment>
<protein>
    <recommendedName>
        <fullName evidence="3">TIGR02285 family protein</fullName>
    </recommendedName>
</protein>
<name>A0ABU5DH95_9BURK</name>
<organism evidence="1 2">
    <name type="scientific">Roseateles agri</name>
    <dbReference type="NCBI Taxonomy" id="3098619"/>
    <lineage>
        <taxon>Bacteria</taxon>
        <taxon>Pseudomonadati</taxon>
        <taxon>Pseudomonadota</taxon>
        <taxon>Betaproteobacteria</taxon>
        <taxon>Burkholderiales</taxon>
        <taxon>Sphaerotilaceae</taxon>
        <taxon>Roseateles</taxon>
    </lineage>
</organism>
<evidence type="ECO:0000313" key="1">
    <source>
        <dbReference type="EMBL" id="MDY0745113.1"/>
    </source>
</evidence>
<evidence type="ECO:0000313" key="2">
    <source>
        <dbReference type="Proteomes" id="UP001285263"/>
    </source>
</evidence>
<gene>
    <name evidence="1" type="ORF">SNE35_11365</name>
</gene>
<reference evidence="1 2" key="1">
    <citation type="submission" date="2023-11" db="EMBL/GenBank/DDBJ databases">
        <title>Paucibacter sp. nov., isolated from fresh soil in Korea.</title>
        <authorList>
            <person name="Le N.T.T."/>
        </authorList>
    </citation>
    <scope>NUCLEOTIDE SEQUENCE [LARGE SCALE GENOMIC DNA]</scope>
    <source>
        <strain evidence="1 2">R3-3</strain>
    </source>
</reference>
<sequence>MRRSLLIAAGLALTAARSGAQQRQREVRVEQITWLSGASANSPDTETATIEELHQFIEAAWPQVRYATVRANARRAWQMIALGEHVCQPASVRTPEREKIAYFTDTLIGPPQQLIVRRDRLAAVPRNAAGEADLARLLAEGRLRGLLVDGRSYGRGLDALLAAPAGASSPSLHRFSSSDFGSQIFTMLALNRADWSIDFDNELGLQQREEPQLRQLVSLPVAGAGGMVHAGIACPRTPWGLAAIRGIDRAIGTPAGAALLKRLALNALTPEARQQHARQFDEFYRERAKPSVIR</sequence>
<accession>A0ABU5DH95</accession>
<dbReference type="RefSeq" id="WP_320423014.1">
    <property type="nucleotide sequence ID" value="NZ_JAXCLA010000003.1"/>
</dbReference>
<dbReference type="Proteomes" id="UP001285263">
    <property type="component" value="Unassembled WGS sequence"/>
</dbReference>
<dbReference type="EMBL" id="JAXCLA010000003">
    <property type="protein sequence ID" value="MDY0745113.1"/>
    <property type="molecule type" value="Genomic_DNA"/>
</dbReference>
<proteinExistence type="predicted"/>